<keyword evidence="3" id="KW-0732">Signal</keyword>
<dbReference type="PANTHER" id="PTHR11407:SF69">
    <property type="entry name" value="LYSOZYME C, MILK ISOZYME"/>
    <property type="match status" value="1"/>
</dbReference>
<dbReference type="OMA" id="LATENFM"/>
<keyword evidence="1" id="KW-1015">Disulfide bond</keyword>
<evidence type="ECO:0000313" key="5">
    <source>
        <dbReference type="Ensembl" id="ENSMMOP00000024726.1"/>
    </source>
</evidence>
<dbReference type="InterPro" id="IPR001916">
    <property type="entry name" value="Glyco_hydro_22"/>
</dbReference>
<feature type="chain" id="PRO_5018768950" description="Glycosyl hydrolases family 22 (GH22) domain-containing protein" evidence="3">
    <location>
        <begin position="17"/>
        <end position="137"/>
    </location>
</feature>
<feature type="domain" description="Glycosyl hydrolases family 22 (GH22)" evidence="4">
    <location>
        <begin position="92"/>
        <end position="110"/>
    </location>
</feature>
<dbReference type="InterPro" id="IPR023346">
    <property type="entry name" value="Lysozyme-like_dom_sf"/>
</dbReference>
<comment type="similarity">
    <text evidence="2">Belongs to the glycosyl hydrolase 22 family.</text>
</comment>
<dbReference type="Proteomes" id="UP000261620">
    <property type="component" value="Unplaced"/>
</dbReference>
<evidence type="ECO:0000313" key="6">
    <source>
        <dbReference type="Proteomes" id="UP000261620"/>
    </source>
</evidence>
<dbReference type="PANTHER" id="PTHR11407">
    <property type="entry name" value="LYSOZYME C"/>
    <property type="match status" value="1"/>
</dbReference>
<dbReference type="Ensembl" id="ENSMMOT00000025141.1">
    <property type="protein sequence ID" value="ENSMMOP00000024726.1"/>
    <property type="gene ID" value="ENSMMOG00000018792.1"/>
</dbReference>
<dbReference type="GO" id="GO:0003796">
    <property type="term" value="F:lysozyme activity"/>
    <property type="evidence" value="ECO:0007669"/>
    <property type="project" value="TreeGrafter"/>
</dbReference>
<dbReference type="Gene3D" id="1.10.530.10">
    <property type="match status" value="1"/>
</dbReference>
<dbReference type="PRINTS" id="PR00135">
    <property type="entry name" value="LYZLACT"/>
</dbReference>
<evidence type="ECO:0000256" key="2">
    <source>
        <dbReference type="RuleBase" id="RU004440"/>
    </source>
</evidence>
<dbReference type="Pfam" id="PF00062">
    <property type="entry name" value="Lys"/>
    <property type="match status" value="1"/>
</dbReference>
<evidence type="ECO:0000259" key="4">
    <source>
        <dbReference type="PROSITE" id="PS00128"/>
    </source>
</evidence>
<name>A0A3Q3XLB8_MOLML</name>
<dbReference type="AlphaFoldDB" id="A0A3Q3XLB8"/>
<keyword evidence="6" id="KW-1185">Reference proteome</keyword>
<dbReference type="STRING" id="94237.ENSMMOP00000024726"/>
<dbReference type="PROSITE" id="PS00128">
    <property type="entry name" value="GLYCOSYL_HYDROL_F22_1"/>
    <property type="match status" value="1"/>
</dbReference>
<feature type="signal peptide" evidence="3">
    <location>
        <begin position="1"/>
        <end position="16"/>
    </location>
</feature>
<dbReference type="PROSITE" id="PS51348">
    <property type="entry name" value="GLYCOSYL_HYDROL_F22_2"/>
    <property type="match status" value="1"/>
</dbReference>
<reference evidence="5" key="1">
    <citation type="submission" date="2025-08" db="UniProtKB">
        <authorList>
            <consortium name="Ensembl"/>
        </authorList>
    </citation>
    <scope>IDENTIFICATION</scope>
</reference>
<evidence type="ECO:0000256" key="3">
    <source>
        <dbReference type="SAM" id="SignalP"/>
    </source>
</evidence>
<sequence>MRVLLVFVLACSVAGGRFVDKCELKAQMMEAAKGNQKGLATENFMLGSGFNTDAVNETSPRIGEQLWRFYGLFQLGNRLACSDGTTSSPNVCQKDCESFLDDDIDDDLQCLLEIFTSLLYVFKKFTVDLLHLLYVAR</sequence>
<reference evidence="5" key="2">
    <citation type="submission" date="2025-09" db="UniProtKB">
        <authorList>
            <consortium name="Ensembl"/>
        </authorList>
    </citation>
    <scope>IDENTIFICATION</scope>
</reference>
<dbReference type="SUPFAM" id="SSF53955">
    <property type="entry name" value="Lysozyme-like"/>
    <property type="match status" value="1"/>
</dbReference>
<protein>
    <recommendedName>
        <fullName evidence="4">Glycosyl hydrolases family 22 (GH22) domain-containing protein</fullName>
    </recommendedName>
</protein>
<proteinExistence type="inferred from homology"/>
<organism evidence="5 6">
    <name type="scientific">Mola mola</name>
    <name type="common">Ocean sunfish</name>
    <name type="synonym">Tetraodon mola</name>
    <dbReference type="NCBI Taxonomy" id="94237"/>
    <lineage>
        <taxon>Eukaryota</taxon>
        <taxon>Metazoa</taxon>
        <taxon>Chordata</taxon>
        <taxon>Craniata</taxon>
        <taxon>Vertebrata</taxon>
        <taxon>Euteleostomi</taxon>
        <taxon>Actinopterygii</taxon>
        <taxon>Neopterygii</taxon>
        <taxon>Teleostei</taxon>
        <taxon>Neoteleostei</taxon>
        <taxon>Acanthomorphata</taxon>
        <taxon>Eupercaria</taxon>
        <taxon>Tetraodontiformes</taxon>
        <taxon>Molidae</taxon>
        <taxon>Mola</taxon>
    </lineage>
</organism>
<accession>A0A3Q3XLB8</accession>
<dbReference type="SMART" id="SM00263">
    <property type="entry name" value="LYZ1"/>
    <property type="match status" value="1"/>
</dbReference>
<evidence type="ECO:0000256" key="1">
    <source>
        <dbReference type="ARBA" id="ARBA00023157"/>
    </source>
</evidence>
<dbReference type="InterPro" id="IPR019799">
    <property type="entry name" value="Glyco_hydro_22_CS"/>
</dbReference>